<proteinExistence type="predicted"/>
<sequence length="154" mass="17426">MPALRRPRCLYCPISRLEPDGDHQAEPLDQDDPSRLVTGWSCCDMCQNVEDEEGSLRFNTILEDIPRKKEKGKHKVCVRRSTINLLLGEKQQPLIWSGDVPAIIRMRARTPPAVHQRRQVPEPERKDSIGIEYSLSEDDGPSNSLASLAAAIWL</sequence>
<evidence type="ECO:0000313" key="1">
    <source>
        <dbReference type="EMBL" id="GER28114.1"/>
    </source>
</evidence>
<dbReference type="EMBL" id="BKCP01002225">
    <property type="protein sequence ID" value="GER28114.1"/>
    <property type="molecule type" value="Genomic_DNA"/>
</dbReference>
<evidence type="ECO:0000313" key="2">
    <source>
        <dbReference type="Proteomes" id="UP000325081"/>
    </source>
</evidence>
<reference evidence="2" key="1">
    <citation type="journal article" date="2019" name="Curr. Biol.">
        <title>Genome Sequence of Striga asiatica Provides Insight into the Evolution of Plant Parasitism.</title>
        <authorList>
            <person name="Yoshida S."/>
            <person name="Kim S."/>
            <person name="Wafula E.K."/>
            <person name="Tanskanen J."/>
            <person name="Kim Y.M."/>
            <person name="Honaas L."/>
            <person name="Yang Z."/>
            <person name="Spallek T."/>
            <person name="Conn C.E."/>
            <person name="Ichihashi Y."/>
            <person name="Cheong K."/>
            <person name="Cui S."/>
            <person name="Der J.P."/>
            <person name="Gundlach H."/>
            <person name="Jiao Y."/>
            <person name="Hori C."/>
            <person name="Ishida J.K."/>
            <person name="Kasahara H."/>
            <person name="Kiba T."/>
            <person name="Kim M.S."/>
            <person name="Koo N."/>
            <person name="Laohavisit A."/>
            <person name="Lee Y.H."/>
            <person name="Lumba S."/>
            <person name="McCourt P."/>
            <person name="Mortimer J.C."/>
            <person name="Mutuku J.M."/>
            <person name="Nomura T."/>
            <person name="Sasaki-Sekimoto Y."/>
            <person name="Seto Y."/>
            <person name="Wang Y."/>
            <person name="Wakatake T."/>
            <person name="Sakakibara H."/>
            <person name="Demura T."/>
            <person name="Yamaguchi S."/>
            <person name="Yoneyama K."/>
            <person name="Manabe R.I."/>
            <person name="Nelson D.C."/>
            <person name="Schulman A.H."/>
            <person name="Timko M.P."/>
            <person name="dePamphilis C.W."/>
            <person name="Choi D."/>
            <person name="Shirasu K."/>
        </authorList>
    </citation>
    <scope>NUCLEOTIDE SEQUENCE [LARGE SCALE GENOMIC DNA]</scope>
    <source>
        <strain evidence="2">cv. UVA1</strain>
    </source>
</reference>
<dbReference type="AlphaFoldDB" id="A0A5A7P6B9"/>
<organism evidence="1 2">
    <name type="scientific">Striga asiatica</name>
    <name type="common">Asiatic witchweed</name>
    <name type="synonym">Buchnera asiatica</name>
    <dbReference type="NCBI Taxonomy" id="4170"/>
    <lineage>
        <taxon>Eukaryota</taxon>
        <taxon>Viridiplantae</taxon>
        <taxon>Streptophyta</taxon>
        <taxon>Embryophyta</taxon>
        <taxon>Tracheophyta</taxon>
        <taxon>Spermatophyta</taxon>
        <taxon>Magnoliopsida</taxon>
        <taxon>eudicotyledons</taxon>
        <taxon>Gunneridae</taxon>
        <taxon>Pentapetalae</taxon>
        <taxon>asterids</taxon>
        <taxon>lamiids</taxon>
        <taxon>Lamiales</taxon>
        <taxon>Orobanchaceae</taxon>
        <taxon>Buchnereae</taxon>
        <taxon>Striga</taxon>
    </lineage>
</organism>
<comment type="caution">
    <text evidence="1">The sequence shown here is derived from an EMBL/GenBank/DDBJ whole genome shotgun (WGS) entry which is preliminary data.</text>
</comment>
<gene>
    <name evidence="1" type="ORF">STAS_03883</name>
</gene>
<accession>A0A5A7P6B9</accession>
<protein>
    <submittedName>
        <fullName evidence="1">Tetratricopeptide repeat protein</fullName>
    </submittedName>
</protein>
<dbReference type="Proteomes" id="UP000325081">
    <property type="component" value="Unassembled WGS sequence"/>
</dbReference>
<keyword evidence="2" id="KW-1185">Reference proteome</keyword>
<name>A0A5A7P6B9_STRAF</name>